<feature type="region of interest" description="Disordered" evidence="1">
    <location>
        <begin position="36"/>
        <end position="75"/>
    </location>
</feature>
<feature type="compositionally biased region" description="Polar residues" evidence="1">
    <location>
        <begin position="59"/>
        <end position="74"/>
    </location>
</feature>
<dbReference type="OrthoDB" id="10628033at2759"/>
<keyword evidence="3" id="KW-1185">Reference proteome</keyword>
<sequence length="199" mass="21655">MKQSELKVSAPVSTSTTSLQGKTSVIPVEAKVFAPVGGEKLPPKAPPVVQPMPKAMSGERSSSIKNSGVQQMTKKSAFVPSKIRSVQQPTLQHAQQQTIKSKVQDFDAKISGQLQPFKRTTEQQLMAAKDDRLSMSKSSTIGPDGKSSMTDSSLETRETLSIKISQGKDTTEITQVIEKKSPSSKRRKQRSRSPPHPLI</sequence>
<feature type="compositionally biased region" description="Basic residues" evidence="1">
    <location>
        <begin position="182"/>
        <end position="193"/>
    </location>
</feature>
<dbReference type="AlphaFoldDB" id="A0A1Y3BIZ9"/>
<feature type="non-terminal residue" evidence="2">
    <location>
        <position position="199"/>
    </location>
</feature>
<name>A0A1Y3BIZ9_EURMA</name>
<comment type="caution">
    <text evidence="2">The sequence shown here is derived from an EMBL/GenBank/DDBJ whole genome shotgun (WGS) entry which is preliminary data.</text>
</comment>
<evidence type="ECO:0000313" key="2">
    <source>
        <dbReference type="EMBL" id="OTF80930.1"/>
    </source>
</evidence>
<proteinExistence type="predicted"/>
<evidence type="ECO:0000256" key="1">
    <source>
        <dbReference type="SAM" id="MobiDB-lite"/>
    </source>
</evidence>
<feature type="region of interest" description="Disordered" evidence="1">
    <location>
        <begin position="1"/>
        <end position="21"/>
    </location>
</feature>
<evidence type="ECO:0000313" key="3">
    <source>
        <dbReference type="Proteomes" id="UP000194236"/>
    </source>
</evidence>
<feature type="compositionally biased region" description="Polar residues" evidence="1">
    <location>
        <begin position="162"/>
        <end position="174"/>
    </location>
</feature>
<reference evidence="2 3" key="1">
    <citation type="submission" date="2017-03" db="EMBL/GenBank/DDBJ databases">
        <title>Genome Survey of Euroglyphus maynei.</title>
        <authorList>
            <person name="Arlian L.G."/>
            <person name="Morgan M.S."/>
            <person name="Rider S.D."/>
        </authorList>
    </citation>
    <scope>NUCLEOTIDE SEQUENCE [LARGE SCALE GENOMIC DNA]</scope>
    <source>
        <strain evidence="2">Arlian Lab</strain>
        <tissue evidence="2">Whole body</tissue>
    </source>
</reference>
<accession>A0A1Y3BIZ9</accession>
<organism evidence="2 3">
    <name type="scientific">Euroglyphus maynei</name>
    <name type="common">Mayne's house dust mite</name>
    <dbReference type="NCBI Taxonomy" id="6958"/>
    <lineage>
        <taxon>Eukaryota</taxon>
        <taxon>Metazoa</taxon>
        <taxon>Ecdysozoa</taxon>
        <taxon>Arthropoda</taxon>
        <taxon>Chelicerata</taxon>
        <taxon>Arachnida</taxon>
        <taxon>Acari</taxon>
        <taxon>Acariformes</taxon>
        <taxon>Sarcoptiformes</taxon>
        <taxon>Astigmata</taxon>
        <taxon>Psoroptidia</taxon>
        <taxon>Analgoidea</taxon>
        <taxon>Pyroglyphidae</taxon>
        <taxon>Pyroglyphinae</taxon>
        <taxon>Euroglyphus</taxon>
    </lineage>
</organism>
<feature type="compositionally biased region" description="Polar residues" evidence="1">
    <location>
        <begin position="11"/>
        <end position="21"/>
    </location>
</feature>
<protein>
    <submittedName>
        <fullName evidence="2">Uncharacterized protein</fullName>
    </submittedName>
</protein>
<dbReference type="Proteomes" id="UP000194236">
    <property type="component" value="Unassembled WGS sequence"/>
</dbReference>
<dbReference type="EMBL" id="MUJZ01016013">
    <property type="protein sequence ID" value="OTF80930.1"/>
    <property type="molecule type" value="Genomic_DNA"/>
</dbReference>
<feature type="compositionally biased region" description="Polar residues" evidence="1">
    <location>
        <begin position="135"/>
        <end position="153"/>
    </location>
</feature>
<gene>
    <name evidence="2" type="ORF">BLA29_010860</name>
</gene>
<feature type="region of interest" description="Disordered" evidence="1">
    <location>
        <begin position="114"/>
        <end position="199"/>
    </location>
</feature>